<reference evidence="3" key="1">
    <citation type="journal article" date="2014" name="Int. J. Syst. Evol. Microbiol.">
        <title>Complete genome of a new Firmicutes species belonging to the dominant human colonic microbiota ('Ruminococcus bicirculans') reveals two chromosomes and a selective capacity to utilize plant glucans.</title>
        <authorList>
            <consortium name="NISC Comparative Sequencing Program"/>
            <person name="Wegmann U."/>
            <person name="Louis P."/>
            <person name="Goesmann A."/>
            <person name="Henrissat B."/>
            <person name="Duncan S.H."/>
            <person name="Flint H.J."/>
        </authorList>
    </citation>
    <scope>NUCLEOTIDE SEQUENCE</scope>
    <source>
        <strain evidence="3">CECT 8869</strain>
    </source>
</reference>
<sequence length="96" mass="11848">MDNTKYNKAKERVVELKEFYGKVFSALGTIVIVAAINYYFNEWRYPWFLWVVFAFAISLFLKAIKIFNFNPFFGRDWEERKLRDFIQQEENEQRWK</sequence>
<dbReference type="EMBL" id="JAUKUC010000001">
    <property type="protein sequence ID" value="MDO1511428.1"/>
    <property type="molecule type" value="Genomic_DNA"/>
</dbReference>
<gene>
    <name evidence="3" type="ORF">Q2T41_01955</name>
</gene>
<name>A0ABT8RKD0_9FLAO</name>
<dbReference type="Pfam" id="PF13239">
    <property type="entry name" value="2TM"/>
    <property type="match status" value="1"/>
</dbReference>
<evidence type="ECO:0000259" key="2">
    <source>
        <dbReference type="Pfam" id="PF13239"/>
    </source>
</evidence>
<accession>A0ABT8RKD0</accession>
<protein>
    <submittedName>
        <fullName evidence="3">2TM domain-containing protein</fullName>
    </submittedName>
</protein>
<feature type="transmembrane region" description="Helical" evidence="1">
    <location>
        <begin position="46"/>
        <end position="64"/>
    </location>
</feature>
<evidence type="ECO:0000256" key="1">
    <source>
        <dbReference type="SAM" id="Phobius"/>
    </source>
</evidence>
<keyword evidence="4" id="KW-1185">Reference proteome</keyword>
<comment type="caution">
    <text evidence="3">The sequence shown here is derived from an EMBL/GenBank/DDBJ whole genome shotgun (WGS) entry which is preliminary data.</text>
</comment>
<keyword evidence="1" id="KW-0812">Transmembrane</keyword>
<feature type="domain" description="2TM" evidence="2">
    <location>
        <begin position="8"/>
        <end position="86"/>
    </location>
</feature>
<organism evidence="3 4">
    <name type="scientific">Maribacter confluentis</name>
    <dbReference type="NCBI Taxonomy" id="1656093"/>
    <lineage>
        <taxon>Bacteria</taxon>
        <taxon>Pseudomonadati</taxon>
        <taxon>Bacteroidota</taxon>
        <taxon>Flavobacteriia</taxon>
        <taxon>Flavobacteriales</taxon>
        <taxon>Flavobacteriaceae</taxon>
        <taxon>Maribacter</taxon>
    </lineage>
</organism>
<evidence type="ECO:0000313" key="4">
    <source>
        <dbReference type="Proteomes" id="UP001168579"/>
    </source>
</evidence>
<evidence type="ECO:0000313" key="3">
    <source>
        <dbReference type="EMBL" id="MDO1511428.1"/>
    </source>
</evidence>
<dbReference type="InterPro" id="IPR025698">
    <property type="entry name" value="2TM_dom"/>
</dbReference>
<feature type="transmembrane region" description="Helical" evidence="1">
    <location>
        <begin position="20"/>
        <end position="40"/>
    </location>
</feature>
<dbReference type="RefSeq" id="WP_304434681.1">
    <property type="nucleotide sequence ID" value="NZ_JAUKUC010000001.1"/>
</dbReference>
<reference evidence="3" key="2">
    <citation type="submission" date="2023-06" db="EMBL/GenBank/DDBJ databases">
        <authorList>
            <person name="Lucena T."/>
            <person name="Sun Q."/>
        </authorList>
    </citation>
    <scope>NUCLEOTIDE SEQUENCE</scope>
    <source>
        <strain evidence="3">CECT 8869</strain>
    </source>
</reference>
<keyword evidence="1" id="KW-1133">Transmembrane helix</keyword>
<dbReference type="Proteomes" id="UP001168579">
    <property type="component" value="Unassembled WGS sequence"/>
</dbReference>
<proteinExistence type="predicted"/>
<keyword evidence="1" id="KW-0472">Membrane</keyword>